<organism evidence="3 4">
    <name type="scientific">Phyllosticta citriasiana</name>
    <dbReference type="NCBI Taxonomy" id="595635"/>
    <lineage>
        <taxon>Eukaryota</taxon>
        <taxon>Fungi</taxon>
        <taxon>Dikarya</taxon>
        <taxon>Ascomycota</taxon>
        <taxon>Pezizomycotina</taxon>
        <taxon>Dothideomycetes</taxon>
        <taxon>Dothideomycetes incertae sedis</taxon>
        <taxon>Botryosphaeriales</taxon>
        <taxon>Phyllostictaceae</taxon>
        <taxon>Phyllosticta</taxon>
    </lineage>
</organism>
<protein>
    <submittedName>
        <fullName evidence="3">Uncharacterized protein</fullName>
    </submittedName>
</protein>
<dbReference type="EMBL" id="JBBPHU010000009">
    <property type="protein sequence ID" value="KAK7513834.1"/>
    <property type="molecule type" value="Genomic_DNA"/>
</dbReference>
<proteinExistence type="predicted"/>
<evidence type="ECO:0000256" key="2">
    <source>
        <dbReference type="SAM" id="SignalP"/>
    </source>
</evidence>
<sequence length="266" mass="27064">MPSKIGSVFVLALVPFSVAYGPYFPSIRADNTTGAGANPQAAGAGGGAGAAPQAAGQAPGDACKIASALFNGIGSNILVQQNEQLSTTAIQSFLKSNDVGDQNLFSSLKSNLITVVGSGITIRQTNQGIAGQSNPATPGLQTVANAQMQEMTLAQSLTGDPQKDLPVIDQLLTAFSGGISQNQQNQQAALSACQNAAGQGNAQAQQPQAGQQPAVQPAQAEQQPPAAGQPQAQALEGQNGQQAGQQQAGQQAAEAQVARKKLRQRW</sequence>
<feature type="signal peptide" evidence="2">
    <location>
        <begin position="1"/>
        <end position="19"/>
    </location>
</feature>
<feature type="compositionally biased region" description="Low complexity" evidence="1">
    <location>
        <begin position="201"/>
        <end position="256"/>
    </location>
</feature>
<accession>A0ABR1KFL2</accession>
<gene>
    <name evidence="3" type="ORF">IWZ03DRAFT_242463</name>
</gene>
<keyword evidence="2" id="KW-0732">Signal</keyword>
<feature type="chain" id="PRO_5046301807" evidence="2">
    <location>
        <begin position="20"/>
        <end position="266"/>
    </location>
</feature>
<feature type="region of interest" description="Disordered" evidence="1">
    <location>
        <begin position="201"/>
        <end position="266"/>
    </location>
</feature>
<evidence type="ECO:0000256" key="1">
    <source>
        <dbReference type="SAM" id="MobiDB-lite"/>
    </source>
</evidence>
<comment type="caution">
    <text evidence="3">The sequence shown here is derived from an EMBL/GenBank/DDBJ whole genome shotgun (WGS) entry which is preliminary data.</text>
</comment>
<reference evidence="3 4" key="1">
    <citation type="submission" date="2024-04" db="EMBL/GenBank/DDBJ databases">
        <title>Phyllosticta paracitricarpa is synonymous to the EU quarantine fungus P. citricarpa based on phylogenomic analyses.</title>
        <authorList>
            <consortium name="Lawrence Berkeley National Laboratory"/>
            <person name="Van Ingen-Buijs V.A."/>
            <person name="Van Westerhoven A.C."/>
            <person name="Haridas S."/>
            <person name="Skiadas P."/>
            <person name="Martin F."/>
            <person name="Groenewald J.Z."/>
            <person name="Crous P.W."/>
            <person name="Seidl M.F."/>
        </authorList>
    </citation>
    <scope>NUCLEOTIDE SEQUENCE [LARGE SCALE GENOMIC DNA]</scope>
    <source>
        <strain evidence="3 4">CBS 123371</strain>
    </source>
</reference>
<name>A0ABR1KFL2_9PEZI</name>
<dbReference type="Proteomes" id="UP001363622">
    <property type="component" value="Unassembled WGS sequence"/>
</dbReference>
<evidence type="ECO:0000313" key="3">
    <source>
        <dbReference type="EMBL" id="KAK7513834.1"/>
    </source>
</evidence>
<evidence type="ECO:0000313" key="4">
    <source>
        <dbReference type="Proteomes" id="UP001363622"/>
    </source>
</evidence>
<keyword evidence="4" id="KW-1185">Reference proteome</keyword>